<dbReference type="InterPro" id="IPR020084">
    <property type="entry name" value="NUDIX_hydrolase_CS"/>
</dbReference>
<evidence type="ECO:0000259" key="4">
    <source>
        <dbReference type="PROSITE" id="PS51462"/>
    </source>
</evidence>
<dbReference type="InterPro" id="IPR020476">
    <property type="entry name" value="Nudix_hydrolase"/>
</dbReference>
<dbReference type="EC" id="3.6.1.55" evidence="5"/>
<comment type="cofactor">
    <cofactor evidence="1">
        <name>Mg(2+)</name>
        <dbReference type="ChEBI" id="CHEBI:18420"/>
    </cofactor>
</comment>
<dbReference type="AlphaFoldDB" id="A0A852TFM9"/>
<protein>
    <submittedName>
        <fullName evidence="5">8-oxo-dGTP diphosphatase</fullName>
        <ecNumber evidence="5">3.6.1.55</ecNumber>
    </submittedName>
</protein>
<keyword evidence="2 3" id="KW-0378">Hydrolase</keyword>
<dbReference type="Gene3D" id="3.90.79.10">
    <property type="entry name" value="Nucleoside Triphosphate Pyrophosphohydrolase"/>
    <property type="match status" value="1"/>
</dbReference>
<name>A0A852TFM9_9BACI</name>
<evidence type="ECO:0000313" key="5">
    <source>
        <dbReference type="EMBL" id="NYE07613.1"/>
    </source>
</evidence>
<dbReference type="PANTHER" id="PTHR43046:SF14">
    <property type="entry name" value="MUTT_NUDIX FAMILY PROTEIN"/>
    <property type="match status" value="1"/>
</dbReference>
<evidence type="ECO:0000256" key="3">
    <source>
        <dbReference type="RuleBase" id="RU003476"/>
    </source>
</evidence>
<reference evidence="6" key="1">
    <citation type="submission" date="2020-07" db="EMBL/GenBank/DDBJ databases">
        <authorList>
            <person name="Partida-Martinez L."/>
            <person name="Huntemann M."/>
            <person name="Clum A."/>
            <person name="Wang J."/>
            <person name="Palaniappan K."/>
            <person name="Ritter S."/>
            <person name="Chen I.-M."/>
            <person name="Stamatis D."/>
            <person name="Reddy T."/>
            <person name="O'Malley R."/>
            <person name="Daum C."/>
            <person name="Shapiro N."/>
            <person name="Ivanova N."/>
            <person name="Kyrpides N."/>
            <person name="Woyke T."/>
        </authorList>
    </citation>
    <scope>NUCLEOTIDE SEQUENCE [LARGE SCALE GENOMIC DNA]</scope>
    <source>
        <strain evidence="6">AT2.8</strain>
    </source>
</reference>
<dbReference type="SUPFAM" id="SSF55811">
    <property type="entry name" value="Nudix"/>
    <property type="match status" value="1"/>
</dbReference>
<dbReference type="InterPro" id="IPR014078">
    <property type="entry name" value="Nudix_YtkD"/>
</dbReference>
<dbReference type="Pfam" id="PF00293">
    <property type="entry name" value="NUDIX"/>
    <property type="match status" value="1"/>
</dbReference>
<dbReference type="CDD" id="cd04665">
    <property type="entry name" value="NUDIX_RppH"/>
    <property type="match status" value="1"/>
</dbReference>
<sequence>MKNFIDRLGNKVELSFSSNAFGQEAKHVLVICKYLDDWLLTMHSVRGLEFPGGKVEPGESLKEAAIREVYEETGAALEDLTQIAEYRVADEKNTFVKAVFWGKIKSLHKMNSYFETKGPVLIKGDLLDLRFGEEFSFIMKDDVVAECIKYIYEVVHEKE</sequence>
<feature type="domain" description="Nudix hydrolase" evidence="4">
    <location>
        <begin position="11"/>
        <end position="159"/>
    </location>
</feature>
<dbReference type="PRINTS" id="PR00502">
    <property type="entry name" value="NUDIXFAMILY"/>
</dbReference>
<comment type="similarity">
    <text evidence="3">Belongs to the Nudix hydrolase family.</text>
</comment>
<dbReference type="InterPro" id="IPR015797">
    <property type="entry name" value="NUDIX_hydrolase-like_dom_sf"/>
</dbReference>
<dbReference type="PROSITE" id="PS51462">
    <property type="entry name" value="NUDIX"/>
    <property type="match status" value="1"/>
</dbReference>
<evidence type="ECO:0000313" key="6">
    <source>
        <dbReference type="Proteomes" id="UP000548423"/>
    </source>
</evidence>
<organism evidence="5 6">
    <name type="scientific">Neobacillus niacini</name>
    <dbReference type="NCBI Taxonomy" id="86668"/>
    <lineage>
        <taxon>Bacteria</taxon>
        <taxon>Bacillati</taxon>
        <taxon>Bacillota</taxon>
        <taxon>Bacilli</taxon>
        <taxon>Bacillales</taxon>
        <taxon>Bacillaceae</taxon>
        <taxon>Neobacillus</taxon>
    </lineage>
</organism>
<gene>
    <name evidence="5" type="ORF">F4694_004430</name>
</gene>
<proteinExistence type="inferred from homology"/>
<evidence type="ECO:0000256" key="2">
    <source>
        <dbReference type="ARBA" id="ARBA00022801"/>
    </source>
</evidence>
<dbReference type="NCBIfam" id="TIGR02705">
    <property type="entry name" value="nudix_YtkD"/>
    <property type="match status" value="1"/>
</dbReference>
<reference evidence="6" key="2">
    <citation type="submission" date="2020-08" db="EMBL/GenBank/DDBJ databases">
        <title>The Agave Microbiome: Exploring the role of microbial communities in plant adaptations to desert environments.</title>
        <authorList>
            <person name="Partida-Martinez L.P."/>
        </authorList>
    </citation>
    <scope>NUCLEOTIDE SEQUENCE [LARGE SCALE GENOMIC DNA]</scope>
    <source>
        <strain evidence="6">AT2.8</strain>
    </source>
</reference>
<comment type="caution">
    <text evidence="5">The sequence shown here is derived from an EMBL/GenBank/DDBJ whole genome shotgun (WGS) entry which is preliminary data.</text>
</comment>
<dbReference type="GO" id="GO:0035539">
    <property type="term" value="F:8-oxo-7,8-dihydrodeoxyguanosine triphosphate pyrophosphatase activity"/>
    <property type="evidence" value="ECO:0007669"/>
    <property type="project" value="UniProtKB-EC"/>
</dbReference>
<dbReference type="EMBL" id="JACCBX010000010">
    <property type="protein sequence ID" value="NYE07613.1"/>
    <property type="molecule type" value="Genomic_DNA"/>
</dbReference>
<dbReference type="InterPro" id="IPR000086">
    <property type="entry name" value="NUDIX_hydrolase_dom"/>
</dbReference>
<dbReference type="PANTHER" id="PTHR43046">
    <property type="entry name" value="GDP-MANNOSE MANNOSYL HYDROLASE"/>
    <property type="match status" value="1"/>
</dbReference>
<accession>A0A852TFM9</accession>
<dbReference type="Proteomes" id="UP000548423">
    <property type="component" value="Unassembled WGS sequence"/>
</dbReference>
<dbReference type="PROSITE" id="PS00893">
    <property type="entry name" value="NUDIX_BOX"/>
    <property type="match status" value="1"/>
</dbReference>
<evidence type="ECO:0000256" key="1">
    <source>
        <dbReference type="ARBA" id="ARBA00001946"/>
    </source>
</evidence>